<comment type="caution">
    <text evidence="1">The sequence shown here is derived from an EMBL/GenBank/DDBJ whole genome shotgun (WGS) entry which is preliminary data.</text>
</comment>
<protein>
    <submittedName>
        <fullName evidence="1">Uncharacterized protein</fullName>
    </submittedName>
</protein>
<evidence type="ECO:0000313" key="1">
    <source>
        <dbReference type="EMBL" id="KAF5844613.1"/>
    </source>
</evidence>
<dbReference type="Proteomes" id="UP000624244">
    <property type="component" value="Unassembled WGS sequence"/>
</dbReference>
<sequence>MPETHRPDYTEVNGFLNYTKLSNNLRKCLGTHDKKTPPSASKIWPFINLEDLTKLKSLLIFLNARGRNVPFMFTLTEEAFSPLAVMSICSYEPELEQYNLQISNETTPTLYVKMHPVNKAQSPNIPSGNEFTECSRRGIHYLLIQHKIIAFLAACSKLILHDMNQDMLYCSAIQDEPPSSELELPSDLGFTTFADTLMVAPYRNRRPVEFLRLRAYFDALCNNAKDHILALREDPSYFADAFKDICEHSSGLIPDCYGHIDPHVDSKCFLMCNAAKMVTNAYSMFFSWKELYQITNLLSKTSMQDQNGDFASLMTDFNCSVRRVSKLVYQMLECAPMSPNVRKFYIRSNRHITMQLQNIRSLEDFQLMSSFECFNMGEDCEDVEGEALYLLLDYVTKMMREKKTARDLVSPRVSKLCPLWESARCNCRCGAVHPKDPALTWISHIPMPTLMVSMTGLIIWVMVTCLHLINPFRGKLDYPAYKTRNPRTVRAMRDAEDNLDTFWKYVDKSYERKTGISQHEVIRKCVAEDGPMQRTPAWEDHVKAKSIQPEQLKCIYQPFSGGSHNRDMQITGAFDRLAVGEKIKPKTKGSPESVMVDVPQTHMIGTADEGNVPQVFRLDKHTLKEMKTLFHVPQSNHEDLPKEVKWHEFKRAMAHIGFAVEKLQGSAWQFTPGESLHIRRAIQFHEPHLVSDITYIMAKRFERRLERVYGWNGASF</sequence>
<dbReference type="AlphaFoldDB" id="A0A8H5Z6S9"/>
<dbReference type="EMBL" id="WNKQ01000022">
    <property type="protein sequence ID" value="KAF5844613.1"/>
    <property type="molecule type" value="Genomic_DNA"/>
</dbReference>
<evidence type="ECO:0000313" key="2">
    <source>
        <dbReference type="Proteomes" id="UP000624244"/>
    </source>
</evidence>
<gene>
    <name evidence="1" type="ORF">GGP41_007696</name>
</gene>
<accession>A0A8H5Z6S9</accession>
<proteinExistence type="predicted"/>
<reference evidence="1" key="1">
    <citation type="submission" date="2019-11" db="EMBL/GenBank/DDBJ databases">
        <title>Bipolaris sorokiniana Genome sequencing.</title>
        <authorList>
            <person name="Wang H."/>
        </authorList>
    </citation>
    <scope>NUCLEOTIDE SEQUENCE</scope>
</reference>
<name>A0A8H5Z6S9_COCSA</name>
<organism evidence="1 2">
    <name type="scientific">Cochliobolus sativus</name>
    <name type="common">Common root rot and spot blotch fungus</name>
    <name type="synonym">Bipolaris sorokiniana</name>
    <dbReference type="NCBI Taxonomy" id="45130"/>
    <lineage>
        <taxon>Eukaryota</taxon>
        <taxon>Fungi</taxon>
        <taxon>Dikarya</taxon>
        <taxon>Ascomycota</taxon>
        <taxon>Pezizomycotina</taxon>
        <taxon>Dothideomycetes</taxon>
        <taxon>Pleosporomycetidae</taxon>
        <taxon>Pleosporales</taxon>
        <taxon>Pleosporineae</taxon>
        <taxon>Pleosporaceae</taxon>
        <taxon>Bipolaris</taxon>
    </lineage>
</organism>
<dbReference type="PANTHER" id="PTHR40788">
    <property type="entry name" value="CLR5 DOMAIN-CONTAINING PROTEIN-RELATED"/>
    <property type="match status" value="1"/>
</dbReference>
<dbReference type="PANTHER" id="PTHR40788:SF2">
    <property type="entry name" value="CLR5 DOMAIN-CONTAINING PROTEIN"/>
    <property type="match status" value="1"/>
</dbReference>